<protein>
    <submittedName>
        <fullName evidence="1">Uncharacterized protein</fullName>
    </submittedName>
</protein>
<sequence>MWDSVIKVLSMIHMDERSPGRAAGLVRKMESFSFVLNMKLMLKVFRITNELSLLLQRNDQNIVQSMSLLIDVKTRLVTLRNEGWELLFEEVKSFCVAKRIPLPNMNEAIPIWGSFKT</sequence>
<organism evidence="1">
    <name type="scientific">Arundo donax</name>
    <name type="common">Giant reed</name>
    <name type="synonym">Donax arundinaceus</name>
    <dbReference type="NCBI Taxonomy" id="35708"/>
    <lineage>
        <taxon>Eukaryota</taxon>
        <taxon>Viridiplantae</taxon>
        <taxon>Streptophyta</taxon>
        <taxon>Embryophyta</taxon>
        <taxon>Tracheophyta</taxon>
        <taxon>Spermatophyta</taxon>
        <taxon>Magnoliopsida</taxon>
        <taxon>Liliopsida</taxon>
        <taxon>Poales</taxon>
        <taxon>Poaceae</taxon>
        <taxon>PACMAD clade</taxon>
        <taxon>Arundinoideae</taxon>
        <taxon>Arundineae</taxon>
        <taxon>Arundo</taxon>
    </lineage>
</organism>
<evidence type="ECO:0000313" key="1">
    <source>
        <dbReference type="EMBL" id="JAD30852.1"/>
    </source>
</evidence>
<dbReference type="PANTHER" id="PTHR11697">
    <property type="entry name" value="GENERAL TRANSCRIPTION FACTOR 2-RELATED ZINC FINGER PROTEIN"/>
    <property type="match status" value="1"/>
</dbReference>
<dbReference type="AlphaFoldDB" id="A0A0A8Z7K4"/>
<dbReference type="PANTHER" id="PTHR11697:SF230">
    <property type="entry name" value="ZINC FINGER, MYM DOMAIN CONTAINING 1"/>
    <property type="match status" value="1"/>
</dbReference>
<reference evidence="1" key="2">
    <citation type="journal article" date="2015" name="Data Brief">
        <title>Shoot transcriptome of the giant reed, Arundo donax.</title>
        <authorList>
            <person name="Barrero R.A."/>
            <person name="Guerrero F.D."/>
            <person name="Moolhuijzen P."/>
            <person name="Goolsby J.A."/>
            <person name="Tidwell J."/>
            <person name="Bellgard S.E."/>
            <person name="Bellgard M.I."/>
        </authorList>
    </citation>
    <scope>NUCLEOTIDE SEQUENCE</scope>
    <source>
        <tissue evidence="1">Shoot tissue taken approximately 20 cm above the soil surface</tissue>
    </source>
</reference>
<dbReference type="EMBL" id="GBRH01267043">
    <property type="protein sequence ID" value="JAD30852.1"/>
    <property type="molecule type" value="Transcribed_RNA"/>
</dbReference>
<name>A0A0A8Z7K4_ARUDO</name>
<reference evidence="1" key="1">
    <citation type="submission" date="2014-09" db="EMBL/GenBank/DDBJ databases">
        <authorList>
            <person name="Magalhaes I.L.F."/>
            <person name="Oliveira U."/>
            <person name="Santos F.R."/>
            <person name="Vidigal T.H.D.A."/>
            <person name="Brescovit A.D."/>
            <person name="Santos A.J."/>
        </authorList>
    </citation>
    <scope>NUCLEOTIDE SEQUENCE</scope>
    <source>
        <tissue evidence="1">Shoot tissue taken approximately 20 cm above the soil surface</tissue>
    </source>
</reference>
<accession>A0A0A8Z7K4</accession>
<dbReference type="InterPro" id="IPR055298">
    <property type="entry name" value="AtLOH3-like"/>
</dbReference>
<proteinExistence type="predicted"/>